<accession>A0A0E9W585</accession>
<evidence type="ECO:0000313" key="1">
    <source>
        <dbReference type="EMBL" id="JAH85529.1"/>
    </source>
</evidence>
<name>A0A0E9W585_ANGAN</name>
<sequence length="57" mass="6852">MLLKQFMIILINYIHPQDTKDSSLFFIHLQINRVPYHQNTPTRHTFTQNGDITFYLS</sequence>
<dbReference type="AlphaFoldDB" id="A0A0E9W585"/>
<protein>
    <submittedName>
        <fullName evidence="1">Uncharacterized protein</fullName>
    </submittedName>
</protein>
<reference evidence="1" key="1">
    <citation type="submission" date="2014-11" db="EMBL/GenBank/DDBJ databases">
        <authorList>
            <person name="Amaro Gonzalez C."/>
        </authorList>
    </citation>
    <scope>NUCLEOTIDE SEQUENCE</scope>
</reference>
<organism evidence="1">
    <name type="scientific">Anguilla anguilla</name>
    <name type="common">European freshwater eel</name>
    <name type="synonym">Muraena anguilla</name>
    <dbReference type="NCBI Taxonomy" id="7936"/>
    <lineage>
        <taxon>Eukaryota</taxon>
        <taxon>Metazoa</taxon>
        <taxon>Chordata</taxon>
        <taxon>Craniata</taxon>
        <taxon>Vertebrata</taxon>
        <taxon>Euteleostomi</taxon>
        <taxon>Actinopterygii</taxon>
        <taxon>Neopterygii</taxon>
        <taxon>Teleostei</taxon>
        <taxon>Anguilliformes</taxon>
        <taxon>Anguillidae</taxon>
        <taxon>Anguilla</taxon>
    </lineage>
</organism>
<dbReference type="EMBL" id="GBXM01023048">
    <property type="protein sequence ID" value="JAH85529.1"/>
    <property type="molecule type" value="Transcribed_RNA"/>
</dbReference>
<proteinExistence type="predicted"/>
<reference evidence="1" key="2">
    <citation type="journal article" date="2015" name="Fish Shellfish Immunol.">
        <title>Early steps in the European eel (Anguilla anguilla)-Vibrio vulnificus interaction in the gills: Role of the RtxA13 toxin.</title>
        <authorList>
            <person name="Callol A."/>
            <person name="Pajuelo D."/>
            <person name="Ebbesson L."/>
            <person name="Teles M."/>
            <person name="MacKenzie S."/>
            <person name="Amaro C."/>
        </authorList>
    </citation>
    <scope>NUCLEOTIDE SEQUENCE</scope>
</reference>